<gene>
    <name evidence="1" type="ORF">SAMN05661109_02841</name>
</gene>
<accession>A0A1H9WPT7</accession>
<evidence type="ECO:0000313" key="2">
    <source>
        <dbReference type="Proteomes" id="UP000198929"/>
    </source>
</evidence>
<dbReference type="Proteomes" id="UP000198929">
    <property type="component" value="Unassembled WGS sequence"/>
</dbReference>
<dbReference type="EMBL" id="FOGQ01000031">
    <property type="protein sequence ID" value="SES35799.1"/>
    <property type="molecule type" value="Genomic_DNA"/>
</dbReference>
<dbReference type="AlphaFoldDB" id="A0A1H9WPT7"/>
<organism evidence="1 2">
    <name type="scientific">Corynebacterium cystitidis DSM 20524</name>
    <dbReference type="NCBI Taxonomy" id="1121357"/>
    <lineage>
        <taxon>Bacteria</taxon>
        <taxon>Bacillati</taxon>
        <taxon>Actinomycetota</taxon>
        <taxon>Actinomycetes</taxon>
        <taxon>Mycobacteriales</taxon>
        <taxon>Corynebacteriaceae</taxon>
        <taxon>Corynebacterium</taxon>
    </lineage>
</organism>
<sequence>MKTTAVTVEQLTKKNVCSHTGTMMPALVAIKAGIANDIDQAFPGLTQRRTHTPVRVVAALATTLAFGGDDLSDIVSVWVCERA</sequence>
<keyword evidence="2" id="KW-1185">Reference proteome</keyword>
<reference evidence="2" key="1">
    <citation type="submission" date="2016-10" db="EMBL/GenBank/DDBJ databases">
        <authorList>
            <person name="Varghese N."/>
            <person name="Submissions S."/>
        </authorList>
    </citation>
    <scope>NUCLEOTIDE SEQUENCE [LARGE SCALE GENOMIC DNA]</scope>
    <source>
        <strain evidence="2">DSM 20524</strain>
    </source>
</reference>
<dbReference type="RefSeq" id="WP_092261179.1">
    <property type="nucleotide sequence ID" value="NZ_CP047199.1"/>
</dbReference>
<proteinExistence type="predicted"/>
<evidence type="ECO:0000313" key="1">
    <source>
        <dbReference type="EMBL" id="SES35799.1"/>
    </source>
</evidence>
<name>A0A1H9WPT7_9CORY</name>
<protein>
    <submittedName>
        <fullName evidence="1">Uncharacterized protein</fullName>
    </submittedName>
</protein>